<reference evidence="1" key="1">
    <citation type="submission" date="2016-08" db="EMBL/GenBank/DDBJ databases">
        <authorList>
            <person name="Ngugi D.K."/>
            <person name="Miyake S."/>
            <person name="Stingl U."/>
        </authorList>
    </citation>
    <scope>NUCLEOTIDE SEQUENCE</scope>
    <source>
        <strain evidence="1">SCG-D08WGA-EpuloA1</strain>
    </source>
</reference>
<evidence type="ECO:0000313" key="1">
    <source>
        <dbReference type="EMBL" id="ONI45291.1"/>
    </source>
</evidence>
<gene>
    <name evidence="1" type="ORF">AN640_04695</name>
</gene>
<dbReference type="EMBL" id="LJHD01000065">
    <property type="protein sequence ID" value="ONI45291.1"/>
    <property type="molecule type" value="Genomic_DNA"/>
</dbReference>
<sequence length="213" mass="23406">MERNTPKYVKYDLLGPNVVKALEKHHFEAYYCKTKEEAFNQVLNLIPETDVVSWGGSMTLDAIGIIEALIKRNPCINRDATSTREEFVQKTIEAFSSDTYLLSSNAISEDGQLYNIDGAGNRVAALSFGPKSVIVVASMNKVVKTLDDAISRAKNVAAPTNAQRFNIKTPCKSTGTCSNCLSTDSICASFVNTRISRPPKRIKVVLIGEEFGF</sequence>
<evidence type="ECO:0000313" key="2">
    <source>
        <dbReference type="Proteomes" id="UP000188637"/>
    </source>
</evidence>
<organism evidence="1 2">
    <name type="scientific">Candidatus Epulonipiscium fishelsonii</name>
    <dbReference type="NCBI Taxonomy" id="77094"/>
    <lineage>
        <taxon>Bacteria</taxon>
        <taxon>Bacillati</taxon>
        <taxon>Bacillota</taxon>
        <taxon>Clostridia</taxon>
        <taxon>Lachnospirales</taxon>
        <taxon>Lachnospiraceae</taxon>
        <taxon>Candidatus Epulonipiscium</taxon>
    </lineage>
</organism>
<dbReference type="Proteomes" id="UP000188637">
    <property type="component" value="Unassembled WGS sequence"/>
</dbReference>
<comment type="caution">
    <text evidence="1">The sequence shown here is derived from an EMBL/GenBank/DDBJ whole genome shotgun (WGS) entry which is preliminary data.</text>
</comment>
<proteinExistence type="predicted"/>
<accession>A0ACC8XIJ0</accession>
<keyword evidence="2" id="KW-1185">Reference proteome</keyword>
<protein>
    <submittedName>
        <fullName evidence="1">Uncharacterized protein</fullName>
    </submittedName>
</protein>
<name>A0ACC8XIJ0_9FIRM</name>